<dbReference type="PANTHER" id="PTHR35394:SF5">
    <property type="entry name" value="DUF3176 DOMAIN-CONTAINING PROTEIN"/>
    <property type="match status" value="1"/>
</dbReference>
<keyword evidence="2" id="KW-0472">Membrane</keyword>
<organism evidence="3 4">
    <name type="scientific">Aspergillus tamarii</name>
    <dbReference type="NCBI Taxonomy" id="41984"/>
    <lineage>
        <taxon>Eukaryota</taxon>
        <taxon>Fungi</taxon>
        <taxon>Dikarya</taxon>
        <taxon>Ascomycota</taxon>
        <taxon>Pezizomycotina</taxon>
        <taxon>Eurotiomycetes</taxon>
        <taxon>Eurotiomycetidae</taxon>
        <taxon>Eurotiales</taxon>
        <taxon>Aspergillaceae</taxon>
        <taxon>Aspergillus</taxon>
        <taxon>Aspergillus subgen. Circumdati</taxon>
    </lineage>
</organism>
<protein>
    <submittedName>
        <fullName evidence="3">Uncharacterized protein</fullName>
    </submittedName>
</protein>
<accession>A0A5N6VAI0</accession>
<keyword evidence="4" id="KW-1185">Reference proteome</keyword>
<dbReference type="InterPro" id="IPR021514">
    <property type="entry name" value="DUF3176"/>
</dbReference>
<feature type="transmembrane region" description="Helical" evidence="2">
    <location>
        <begin position="194"/>
        <end position="216"/>
    </location>
</feature>
<sequence length="563" mass="60189">MNPNSEAVSFELEPSANASETSLVTRTSADRGRPSASSLLNNRHPSDAVGDTESASRSRSSISGDSRCSSFPAPESQAASTTDKPLLKKTGKFLAGKDSWLWEITSLIFSAACVVAMVGVLIGVQGTSLSAWHLLIAPNTAISAPATASKTSLLLPVTESISQLKWVHFNRAHRLSDMDLYNSASRGPLGALVFLFRLPLSLGALGAIITIAALGFDPFTQQLVSFPSRQAAMDNETASFKVSQAYESGAYWNYQNNVLDYTDFAMQGAILNGLFGSPSPRAFTCPTSNCTWPQNPSYLSLAVNTCESFQSTLSTDCTITTPGGFKLGSKREHESATPKIGNLSEFEVLECRLSLAGFLYSNVSVTQNILNIQDETHLSLEPVNAANSRLNLFRPAGGDLPEQAMFAVHGADLAKIHKLLQQIFIAEAMFPFGDTTDLTGVTTDVLIAGNISRIVENIALGITEQIRTGPNSTDSNGVAYQSETYINVNWPWITLPVLVVIGAAALLACSIISNSQHRGALWKSSNLAVLFHIVNGVGDYGHLPSSNDAPLDSGDNMEFTHSA</sequence>
<dbReference type="OrthoDB" id="5376804at2759"/>
<evidence type="ECO:0000313" key="4">
    <source>
        <dbReference type="Proteomes" id="UP000326950"/>
    </source>
</evidence>
<dbReference type="EMBL" id="ML738587">
    <property type="protein sequence ID" value="KAE8167833.1"/>
    <property type="molecule type" value="Genomic_DNA"/>
</dbReference>
<feature type="compositionally biased region" description="Polar residues" evidence="1">
    <location>
        <begin position="16"/>
        <end position="27"/>
    </location>
</feature>
<reference evidence="3 4" key="1">
    <citation type="submission" date="2019-04" db="EMBL/GenBank/DDBJ databases">
        <title>Friends and foes A comparative genomics study of 23 Aspergillus species from section Flavi.</title>
        <authorList>
            <consortium name="DOE Joint Genome Institute"/>
            <person name="Kjaerbolling I."/>
            <person name="Vesth T."/>
            <person name="Frisvad J.C."/>
            <person name="Nybo J.L."/>
            <person name="Theobald S."/>
            <person name="Kildgaard S."/>
            <person name="Isbrandt T."/>
            <person name="Kuo A."/>
            <person name="Sato A."/>
            <person name="Lyhne E.K."/>
            <person name="Kogle M.E."/>
            <person name="Wiebenga A."/>
            <person name="Kun R.S."/>
            <person name="Lubbers R.J."/>
            <person name="Makela M.R."/>
            <person name="Barry K."/>
            <person name="Chovatia M."/>
            <person name="Clum A."/>
            <person name="Daum C."/>
            <person name="Haridas S."/>
            <person name="He G."/>
            <person name="LaButti K."/>
            <person name="Lipzen A."/>
            <person name="Mondo S."/>
            <person name="Riley R."/>
            <person name="Salamov A."/>
            <person name="Simmons B.A."/>
            <person name="Magnuson J.K."/>
            <person name="Henrissat B."/>
            <person name="Mortensen U.H."/>
            <person name="Larsen T.O."/>
            <person name="Devries R.P."/>
            <person name="Grigoriev I.V."/>
            <person name="Machida M."/>
            <person name="Baker S.E."/>
            <person name="Andersen M.R."/>
        </authorList>
    </citation>
    <scope>NUCLEOTIDE SEQUENCE [LARGE SCALE GENOMIC DNA]</scope>
    <source>
        <strain evidence="3 4">CBS 117626</strain>
    </source>
</reference>
<dbReference type="Pfam" id="PF11374">
    <property type="entry name" value="DUF3176"/>
    <property type="match status" value="1"/>
</dbReference>
<feature type="transmembrane region" description="Helical" evidence="2">
    <location>
        <begin position="490"/>
        <end position="513"/>
    </location>
</feature>
<keyword evidence="2" id="KW-1133">Transmembrane helix</keyword>
<keyword evidence="2" id="KW-0812">Transmembrane</keyword>
<proteinExistence type="predicted"/>
<evidence type="ECO:0000313" key="3">
    <source>
        <dbReference type="EMBL" id="KAE8167833.1"/>
    </source>
</evidence>
<gene>
    <name evidence="3" type="ORF">BDV40DRAFT_311337</name>
</gene>
<feature type="compositionally biased region" description="Low complexity" evidence="1">
    <location>
        <begin position="55"/>
        <end position="70"/>
    </location>
</feature>
<dbReference type="PANTHER" id="PTHR35394">
    <property type="entry name" value="DUF3176 DOMAIN-CONTAINING PROTEIN"/>
    <property type="match status" value="1"/>
</dbReference>
<name>A0A5N6VAI0_ASPTM</name>
<evidence type="ECO:0000256" key="1">
    <source>
        <dbReference type="SAM" id="MobiDB-lite"/>
    </source>
</evidence>
<dbReference type="AlphaFoldDB" id="A0A5N6VAI0"/>
<dbReference type="Proteomes" id="UP000326950">
    <property type="component" value="Unassembled WGS sequence"/>
</dbReference>
<feature type="transmembrane region" description="Helical" evidence="2">
    <location>
        <begin position="100"/>
        <end position="124"/>
    </location>
</feature>
<evidence type="ECO:0000256" key="2">
    <source>
        <dbReference type="SAM" id="Phobius"/>
    </source>
</evidence>
<feature type="region of interest" description="Disordered" evidence="1">
    <location>
        <begin position="1"/>
        <end position="83"/>
    </location>
</feature>